<keyword evidence="3" id="KW-0996">Nickel insertion</keyword>
<evidence type="ECO:0000313" key="4">
    <source>
        <dbReference type="EMBL" id="APH55484.1"/>
    </source>
</evidence>
<organism evidence="4 5">
    <name type="scientific">Granulibacter bethesdensis</name>
    <dbReference type="NCBI Taxonomy" id="364410"/>
    <lineage>
        <taxon>Bacteria</taxon>
        <taxon>Pseudomonadati</taxon>
        <taxon>Pseudomonadota</taxon>
        <taxon>Alphaproteobacteria</taxon>
        <taxon>Acetobacterales</taxon>
        <taxon>Acetobacteraceae</taxon>
        <taxon>Granulibacter</taxon>
    </lineage>
</organism>
<evidence type="ECO:0000256" key="3">
    <source>
        <dbReference type="HAMAP-Rule" id="MF_01384"/>
    </source>
</evidence>
<dbReference type="GO" id="GO:0005737">
    <property type="term" value="C:cytoplasm"/>
    <property type="evidence" value="ECO:0007669"/>
    <property type="project" value="UniProtKB-SubCell"/>
</dbReference>
<dbReference type="Pfam" id="PF01774">
    <property type="entry name" value="UreD"/>
    <property type="match status" value="1"/>
</dbReference>
<dbReference type="InterPro" id="IPR002669">
    <property type="entry name" value="UreD"/>
</dbReference>
<dbReference type="AlphaFoldDB" id="A0AAC9KBV9"/>
<comment type="similarity">
    <text evidence="1 3">Belongs to the UreD family.</text>
</comment>
<comment type="subcellular location">
    <subcellularLocation>
        <location evidence="3">Cytoplasm</location>
    </subcellularLocation>
</comment>
<gene>
    <name evidence="3" type="primary">ureD</name>
    <name evidence="4" type="ORF">GbCGDNIH9_2161</name>
</gene>
<name>A0AAC9KBV9_9PROT</name>
<accession>A0AAC9KBV9</accession>
<dbReference type="HAMAP" id="MF_01384">
    <property type="entry name" value="UreD"/>
    <property type="match status" value="1"/>
</dbReference>
<evidence type="ECO:0000313" key="5">
    <source>
        <dbReference type="Proteomes" id="UP000182373"/>
    </source>
</evidence>
<dbReference type="EMBL" id="CP018191">
    <property type="protein sequence ID" value="APH55484.1"/>
    <property type="molecule type" value="Genomic_DNA"/>
</dbReference>
<dbReference type="PANTHER" id="PTHR33643:SF1">
    <property type="entry name" value="UREASE ACCESSORY PROTEIN D"/>
    <property type="match status" value="1"/>
</dbReference>
<protein>
    <recommendedName>
        <fullName evidence="3">Urease accessory protein UreD</fullName>
    </recommendedName>
</protein>
<keyword evidence="2 3" id="KW-0143">Chaperone</keyword>
<dbReference type="PANTHER" id="PTHR33643">
    <property type="entry name" value="UREASE ACCESSORY PROTEIN D"/>
    <property type="match status" value="1"/>
</dbReference>
<sequence>MLLPMPEPDEAPVAALVNIAGGLAGGDRLSFAMTLDTQARATLCTAAAEKVYRSLGPDTDISNTLTVGPEAALEWLPQETILFNGARLRRRMNISLAADARLLATETIIFGRTAHQEIFLSGHFSDHWRLWRDGRLLWADSFRLPDQPARVLDHPFGLNHHPAMATVVLAVPDAAAYRDLLREKWQDDTGKGATVTRPGLLLGRLIGSATAVRQGVEEAITILRATAMHGPTRLPRLWLS</sequence>
<comment type="function">
    <text evidence="3">Required for maturation of urease via the functional incorporation of the urease nickel metallocenter.</text>
</comment>
<dbReference type="Proteomes" id="UP000182373">
    <property type="component" value="Chromosome"/>
</dbReference>
<dbReference type="GO" id="GO:0016151">
    <property type="term" value="F:nickel cation binding"/>
    <property type="evidence" value="ECO:0007669"/>
    <property type="project" value="UniProtKB-UniRule"/>
</dbReference>
<keyword evidence="3" id="KW-0963">Cytoplasm</keyword>
<reference evidence="5" key="1">
    <citation type="submission" date="2016-11" db="EMBL/GenBank/DDBJ databases">
        <title>Comparative genomic and phenotypic analysis of Granulibacter bethesdensis clinical isolates from patients with chronic granulomatous disease.</title>
        <authorList>
            <person name="Zarember K.A."/>
            <person name="Porcella S.F."/>
            <person name="Chu J."/>
            <person name="Ding L."/>
            <person name="Dahlstrom E."/>
            <person name="Barbian K."/>
            <person name="Martens C."/>
            <person name="Sykora L."/>
            <person name="Kramer S."/>
            <person name="Pettinato A.M."/>
            <person name="Hong H."/>
            <person name="Wald G."/>
            <person name="Berg L.J."/>
            <person name="Rogge L.S."/>
            <person name="Greenberg D.E."/>
            <person name="Falcone E.L."/>
            <person name="Neves J.F."/>
            <person name="Simoes M.J."/>
            <person name="Casal M."/>
            <person name="Rodriguez-Lopez F.C."/>
            <person name="Zelazny A."/>
            <person name="Gallin J.I."/>
            <person name="Holland S.M."/>
        </authorList>
    </citation>
    <scope>NUCLEOTIDE SEQUENCE [LARGE SCALE GENOMIC DNA]</scope>
    <source>
        <strain evidence="5">NIH9.1</strain>
    </source>
</reference>
<proteinExistence type="inferred from homology"/>
<evidence type="ECO:0000256" key="1">
    <source>
        <dbReference type="ARBA" id="ARBA00007177"/>
    </source>
</evidence>
<dbReference type="RefSeq" id="WP_081368989.1">
    <property type="nucleotide sequence ID" value="NZ_CP018191.1"/>
</dbReference>
<comment type="subunit">
    <text evidence="3">UreD, UreF and UreG form a complex that acts as a GTP-hydrolysis-dependent molecular chaperone, activating the urease apoprotein by helping to assemble the nickel containing metallocenter of UreC. The UreE protein probably delivers the nickel.</text>
</comment>
<evidence type="ECO:0000256" key="2">
    <source>
        <dbReference type="ARBA" id="ARBA00023186"/>
    </source>
</evidence>